<dbReference type="PANTHER" id="PTHR16441:SF0">
    <property type="entry name" value="COILED-COIL DOMAIN-CONTAINING PROTEIN 93"/>
    <property type="match status" value="1"/>
</dbReference>
<evidence type="ECO:0000256" key="1">
    <source>
        <dbReference type="ARBA" id="ARBA00016765"/>
    </source>
</evidence>
<proteinExistence type="predicted"/>
<dbReference type="STRING" id="6265.A0A0B2UQH7"/>
<dbReference type="OrthoDB" id="5848034at2759"/>
<evidence type="ECO:0000313" key="5">
    <source>
        <dbReference type="Proteomes" id="UP000031036"/>
    </source>
</evidence>
<feature type="domain" description="CCDC93 coiled-coil" evidence="3">
    <location>
        <begin position="20"/>
        <end position="153"/>
    </location>
</feature>
<sequence>MCKMQQQLEVLHARTRAHPIEGENGFENEDKEHTVARQRLEKVRLQAAAVNRRIAVEQRRLDSMPSQIEINQYQRRIIELYNQMAAKHRETKQFYTLHNTLIDVKTYMQREIDLLNSIDDVQQLTSKETYKDSFIENLENVLKGVDATLDKVRFFAS</sequence>
<keyword evidence="5" id="KW-1185">Reference proteome</keyword>
<dbReference type="AlphaFoldDB" id="A0A0B2UQH7"/>
<dbReference type="PANTHER" id="PTHR16441">
    <property type="entry name" value="FIDIPIDINE"/>
    <property type="match status" value="1"/>
</dbReference>
<organism evidence="4 5">
    <name type="scientific">Toxocara canis</name>
    <name type="common">Canine roundworm</name>
    <dbReference type="NCBI Taxonomy" id="6265"/>
    <lineage>
        <taxon>Eukaryota</taxon>
        <taxon>Metazoa</taxon>
        <taxon>Ecdysozoa</taxon>
        <taxon>Nematoda</taxon>
        <taxon>Chromadorea</taxon>
        <taxon>Rhabditida</taxon>
        <taxon>Spirurina</taxon>
        <taxon>Ascaridomorpha</taxon>
        <taxon>Ascaridoidea</taxon>
        <taxon>Toxocaridae</taxon>
        <taxon>Toxocara</taxon>
    </lineage>
</organism>
<dbReference type="GO" id="GO:0006893">
    <property type="term" value="P:Golgi to plasma membrane transport"/>
    <property type="evidence" value="ECO:0007669"/>
    <property type="project" value="TreeGrafter"/>
</dbReference>
<comment type="caution">
    <text evidence="4">The sequence shown here is derived from an EMBL/GenBank/DDBJ whole genome shotgun (WGS) entry which is preliminary data.</text>
</comment>
<dbReference type="InterPro" id="IPR019159">
    <property type="entry name" value="CCDC93_CC"/>
</dbReference>
<dbReference type="Proteomes" id="UP000031036">
    <property type="component" value="Unassembled WGS sequence"/>
</dbReference>
<gene>
    <name evidence="4" type="primary">ccdc93</name>
    <name evidence="4" type="ORF">Tcan_02442</name>
</gene>
<name>A0A0B2UQH7_TOXCA</name>
<reference evidence="4 5" key="1">
    <citation type="submission" date="2014-11" db="EMBL/GenBank/DDBJ databases">
        <title>Genetic blueprint of the zoonotic pathogen Toxocara canis.</title>
        <authorList>
            <person name="Zhu X.-Q."/>
            <person name="Korhonen P.K."/>
            <person name="Cai H."/>
            <person name="Young N.D."/>
            <person name="Nejsum P."/>
            <person name="von Samson-Himmelstjerna G."/>
            <person name="Boag P.R."/>
            <person name="Tan P."/>
            <person name="Li Q."/>
            <person name="Min J."/>
            <person name="Yang Y."/>
            <person name="Wang X."/>
            <person name="Fang X."/>
            <person name="Hall R.S."/>
            <person name="Hofmann A."/>
            <person name="Sternberg P.W."/>
            <person name="Jex A.R."/>
            <person name="Gasser R.B."/>
        </authorList>
    </citation>
    <scope>NUCLEOTIDE SEQUENCE [LARGE SCALE GENOMIC DNA]</scope>
    <source>
        <strain evidence="4">PN_DK_2014</strain>
    </source>
</reference>
<protein>
    <recommendedName>
        <fullName evidence="1">Coiled-coil domain-containing protein 93</fullName>
    </recommendedName>
</protein>
<evidence type="ECO:0000256" key="2">
    <source>
        <dbReference type="SAM" id="Coils"/>
    </source>
</evidence>
<dbReference type="InterPro" id="IPR039116">
    <property type="entry name" value="CCDC93"/>
</dbReference>
<dbReference type="Pfam" id="PF09762">
    <property type="entry name" value="CCDC93_CC"/>
    <property type="match status" value="1"/>
</dbReference>
<feature type="coiled-coil region" evidence="2">
    <location>
        <begin position="40"/>
        <end position="90"/>
    </location>
</feature>
<dbReference type="EMBL" id="JPKZ01022629">
    <property type="protein sequence ID" value="KHN71170.1"/>
    <property type="molecule type" value="Genomic_DNA"/>
</dbReference>
<evidence type="ECO:0000313" key="4">
    <source>
        <dbReference type="EMBL" id="KHN71170.1"/>
    </source>
</evidence>
<evidence type="ECO:0000259" key="3">
    <source>
        <dbReference type="Pfam" id="PF09762"/>
    </source>
</evidence>
<accession>A0A0B2UQH7</accession>
<keyword evidence="2" id="KW-0175">Coiled coil</keyword>